<keyword evidence="2" id="KW-1185">Reference proteome</keyword>
<sequence length="65" mass="7047">VVVGNFENRSVRDSKATVIYKALPLEKNTVAKGYDNASVYNGLKIVLVAYGNGFFTLHNGCLALL</sequence>
<proteinExistence type="predicted"/>
<evidence type="ECO:0000313" key="2">
    <source>
        <dbReference type="Proteomes" id="UP000265520"/>
    </source>
</evidence>
<accession>A0A392VTB8</accession>
<comment type="caution">
    <text evidence="1">The sequence shown here is derived from an EMBL/GenBank/DDBJ whole genome shotgun (WGS) entry which is preliminary data.</text>
</comment>
<feature type="non-terminal residue" evidence="1">
    <location>
        <position position="1"/>
    </location>
</feature>
<name>A0A392VTB8_9FABA</name>
<dbReference type="AlphaFoldDB" id="A0A392VTB8"/>
<evidence type="ECO:0000313" key="1">
    <source>
        <dbReference type="EMBL" id="MCI89945.1"/>
    </source>
</evidence>
<dbReference type="Proteomes" id="UP000265520">
    <property type="component" value="Unassembled WGS sequence"/>
</dbReference>
<organism evidence="1 2">
    <name type="scientific">Trifolium medium</name>
    <dbReference type="NCBI Taxonomy" id="97028"/>
    <lineage>
        <taxon>Eukaryota</taxon>
        <taxon>Viridiplantae</taxon>
        <taxon>Streptophyta</taxon>
        <taxon>Embryophyta</taxon>
        <taxon>Tracheophyta</taxon>
        <taxon>Spermatophyta</taxon>
        <taxon>Magnoliopsida</taxon>
        <taxon>eudicotyledons</taxon>
        <taxon>Gunneridae</taxon>
        <taxon>Pentapetalae</taxon>
        <taxon>rosids</taxon>
        <taxon>fabids</taxon>
        <taxon>Fabales</taxon>
        <taxon>Fabaceae</taxon>
        <taxon>Papilionoideae</taxon>
        <taxon>50 kb inversion clade</taxon>
        <taxon>NPAAA clade</taxon>
        <taxon>Hologalegina</taxon>
        <taxon>IRL clade</taxon>
        <taxon>Trifolieae</taxon>
        <taxon>Trifolium</taxon>
    </lineage>
</organism>
<protein>
    <submittedName>
        <fullName evidence="1">Uncharacterized protein</fullName>
    </submittedName>
</protein>
<reference evidence="1 2" key="1">
    <citation type="journal article" date="2018" name="Front. Plant Sci.">
        <title>Red Clover (Trifolium pratense) and Zigzag Clover (T. medium) - A Picture of Genomic Similarities and Differences.</title>
        <authorList>
            <person name="Dluhosova J."/>
            <person name="Istvanek J."/>
            <person name="Nedelnik J."/>
            <person name="Repkova J."/>
        </authorList>
    </citation>
    <scope>NUCLEOTIDE SEQUENCE [LARGE SCALE GENOMIC DNA]</scope>
    <source>
        <strain evidence="2">cv. 10/8</strain>
        <tissue evidence="1">Leaf</tissue>
    </source>
</reference>
<dbReference type="EMBL" id="LXQA011231094">
    <property type="protein sequence ID" value="MCI89945.1"/>
    <property type="molecule type" value="Genomic_DNA"/>
</dbReference>